<organism evidence="1 2">
    <name type="scientific">Paenibacillus profundus</name>
    <dbReference type="NCBI Taxonomy" id="1173085"/>
    <lineage>
        <taxon>Bacteria</taxon>
        <taxon>Bacillati</taxon>
        <taxon>Bacillota</taxon>
        <taxon>Bacilli</taxon>
        <taxon>Bacillales</taxon>
        <taxon>Paenibacillaceae</taxon>
        <taxon>Paenibacillus</taxon>
    </lineage>
</organism>
<proteinExistence type="predicted"/>
<accession>A0ABS8YQK1</accession>
<dbReference type="EMBL" id="JAJNBZ010000033">
    <property type="protein sequence ID" value="MCE5172733.1"/>
    <property type="molecule type" value="Genomic_DNA"/>
</dbReference>
<dbReference type="Proteomes" id="UP001199916">
    <property type="component" value="Unassembled WGS sequence"/>
</dbReference>
<evidence type="ECO:0000313" key="2">
    <source>
        <dbReference type="Proteomes" id="UP001199916"/>
    </source>
</evidence>
<dbReference type="RefSeq" id="WP_233698809.1">
    <property type="nucleotide sequence ID" value="NZ_JAJNBZ010000033.1"/>
</dbReference>
<reference evidence="1 2" key="1">
    <citation type="submission" date="2021-11" db="EMBL/GenBank/DDBJ databases">
        <title>Draft genome sequence of Paenibacillus profundus YoMME, a new Gram-positive bacteria with exoelectrogenic properties.</title>
        <authorList>
            <person name="Hubenova Y."/>
            <person name="Hubenova E."/>
            <person name="Manasiev Y."/>
            <person name="Peykov S."/>
            <person name="Mitov M."/>
        </authorList>
    </citation>
    <scope>NUCLEOTIDE SEQUENCE [LARGE SCALE GENOMIC DNA]</scope>
    <source>
        <strain evidence="1 2">YoMME</strain>
    </source>
</reference>
<sequence length="71" mass="8378">MMDNEVLLEQKLTLYFQALFASLHKQQDLIVMCFGEAQRNPAVRTRIEEMIRENISLGSDLYSLQKRMIEE</sequence>
<gene>
    <name evidence="1" type="ORF">LQV63_26030</name>
</gene>
<protein>
    <submittedName>
        <fullName evidence="1">Uncharacterized protein</fullName>
    </submittedName>
</protein>
<keyword evidence="2" id="KW-1185">Reference proteome</keyword>
<comment type="caution">
    <text evidence="1">The sequence shown here is derived from an EMBL/GenBank/DDBJ whole genome shotgun (WGS) entry which is preliminary data.</text>
</comment>
<evidence type="ECO:0000313" key="1">
    <source>
        <dbReference type="EMBL" id="MCE5172733.1"/>
    </source>
</evidence>
<name>A0ABS8YQK1_9BACL</name>